<dbReference type="EMBL" id="SWBR01000002">
    <property type="protein sequence ID" value="TKC10495.1"/>
    <property type="molecule type" value="Genomic_DNA"/>
</dbReference>
<dbReference type="OrthoDB" id="9814487at2"/>
<dbReference type="Gene3D" id="2.60.40.790">
    <property type="match status" value="1"/>
</dbReference>
<sequence>MTLVKFNSDKNNSQRGLVPSFNNVFDSIFTDSFFTGRDMALLPAVNICETADHFQIELAAPGLAKEDFKVNLEHKMLTISVAKELSNQEEGKNFSRKEFNYSSFTRSFTLPDSADDNGIEAKYNNGILHVEIPKREEAKMVARQISIS</sequence>
<feature type="domain" description="SHSP" evidence="3">
    <location>
        <begin position="36"/>
        <end position="148"/>
    </location>
</feature>
<dbReference type="AlphaFoldDB" id="A0A4U1CTR8"/>
<reference evidence="4 5" key="1">
    <citation type="submission" date="2019-04" db="EMBL/GenBank/DDBJ databases">
        <title>Pedobacter sp. RP-3-22 sp. nov., isolated from Arctic soil.</title>
        <authorList>
            <person name="Dahal R.H."/>
            <person name="Kim D.-U."/>
        </authorList>
    </citation>
    <scope>NUCLEOTIDE SEQUENCE [LARGE SCALE GENOMIC DNA]</scope>
    <source>
        <strain evidence="4 5">RP-3-22</strain>
    </source>
</reference>
<dbReference type="Proteomes" id="UP000309488">
    <property type="component" value="Unassembled WGS sequence"/>
</dbReference>
<protein>
    <submittedName>
        <fullName evidence="4">Hsp20/alpha crystallin family protein</fullName>
    </submittedName>
</protein>
<evidence type="ECO:0000256" key="1">
    <source>
        <dbReference type="PROSITE-ProRule" id="PRU00285"/>
    </source>
</evidence>
<organism evidence="4 5">
    <name type="scientific">Pedobacter polaris</name>
    <dbReference type="NCBI Taxonomy" id="2571273"/>
    <lineage>
        <taxon>Bacteria</taxon>
        <taxon>Pseudomonadati</taxon>
        <taxon>Bacteroidota</taxon>
        <taxon>Sphingobacteriia</taxon>
        <taxon>Sphingobacteriales</taxon>
        <taxon>Sphingobacteriaceae</taxon>
        <taxon>Pedobacter</taxon>
    </lineage>
</organism>
<dbReference type="CDD" id="cd06464">
    <property type="entry name" value="ACD_sHsps-like"/>
    <property type="match status" value="1"/>
</dbReference>
<evidence type="ECO:0000259" key="3">
    <source>
        <dbReference type="PROSITE" id="PS01031"/>
    </source>
</evidence>
<gene>
    <name evidence="4" type="ORF">FA048_09940</name>
</gene>
<dbReference type="RefSeq" id="WP_136840390.1">
    <property type="nucleotide sequence ID" value="NZ_SWBR01000002.1"/>
</dbReference>
<dbReference type="InterPro" id="IPR031107">
    <property type="entry name" value="Small_HSP"/>
</dbReference>
<evidence type="ECO:0000313" key="5">
    <source>
        <dbReference type="Proteomes" id="UP000309488"/>
    </source>
</evidence>
<dbReference type="PANTHER" id="PTHR11527">
    <property type="entry name" value="HEAT-SHOCK PROTEIN 20 FAMILY MEMBER"/>
    <property type="match status" value="1"/>
</dbReference>
<evidence type="ECO:0000313" key="4">
    <source>
        <dbReference type="EMBL" id="TKC10495.1"/>
    </source>
</evidence>
<dbReference type="InterPro" id="IPR002068">
    <property type="entry name" value="A-crystallin/Hsp20_dom"/>
</dbReference>
<dbReference type="Pfam" id="PF00011">
    <property type="entry name" value="HSP20"/>
    <property type="match status" value="1"/>
</dbReference>
<proteinExistence type="inferred from homology"/>
<comment type="similarity">
    <text evidence="1 2">Belongs to the small heat shock protein (HSP20) family.</text>
</comment>
<accession>A0A4U1CTR8</accession>
<comment type="caution">
    <text evidence="4">The sequence shown here is derived from an EMBL/GenBank/DDBJ whole genome shotgun (WGS) entry which is preliminary data.</text>
</comment>
<keyword evidence="5" id="KW-1185">Reference proteome</keyword>
<dbReference type="SUPFAM" id="SSF49764">
    <property type="entry name" value="HSP20-like chaperones"/>
    <property type="match status" value="1"/>
</dbReference>
<evidence type="ECO:0000256" key="2">
    <source>
        <dbReference type="RuleBase" id="RU003616"/>
    </source>
</evidence>
<name>A0A4U1CTR8_9SPHI</name>
<dbReference type="PROSITE" id="PS01031">
    <property type="entry name" value="SHSP"/>
    <property type="match status" value="1"/>
</dbReference>
<dbReference type="InterPro" id="IPR008978">
    <property type="entry name" value="HSP20-like_chaperone"/>
</dbReference>